<dbReference type="AlphaFoldDB" id="A0A1S3TZS2"/>
<dbReference type="InterPro" id="IPR004242">
    <property type="entry name" value="Transposase_21"/>
</dbReference>
<reference evidence="3" key="1">
    <citation type="journal article" date="2014" name="Nat. Commun.">
        <title>Genome sequence of mungbean and insights into evolution within Vigna species.</title>
        <authorList>
            <person name="Kang Y.J."/>
            <person name="Kim S.K."/>
            <person name="Kim M.Y."/>
            <person name="Lestari P."/>
            <person name="Kim K.H."/>
            <person name="Ha B.K."/>
            <person name="Jun T.H."/>
            <person name="Hwang W.J."/>
            <person name="Lee T."/>
            <person name="Lee J."/>
            <person name="Shim S."/>
            <person name="Yoon M.Y."/>
            <person name="Jang Y.E."/>
            <person name="Han K.S."/>
            <person name="Taeprayoon P."/>
            <person name="Yoon N."/>
            <person name="Somta P."/>
            <person name="Tanya P."/>
            <person name="Kim K.S."/>
            <person name="Gwag J.G."/>
            <person name="Moon J.K."/>
            <person name="Lee Y.H."/>
            <person name="Park B.S."/>
            <person name="Bombarely A."/>
            <person name="Doyle J.J."/>
            <person name="Jackson S.A."/>
            <person name="Schafleitner R."/>
            <person name="Srinives P."/>
            <person name="Varshney R.K."/>
            <person name="Lee S.H."/>
        </authorList>
    </citation>
    <scope>NUCLEOTIDE SEQUENCE [LARGE SCALE GENOMIC DNA]</scope>
    <source>
        <strain evidence="3">cv. VC1973A</strain>
    </source>
</reference>
<dbReference type="RefSeq" id="XP_014499270.1">
    <property type="nucleotide sequence ID" value="XM_014643784.1"/>
</dbReference>
<name>A0A1S3TZS2_VIGRR</name>
<sequence length="492" mass="56569">MAHFPNHRGWMYDRCYSGRRGLKEAFVLGVNEFVETARRYKYYALDGGIRCPCIKCECTKIMKDEDIKVHLYQKGFMPNYKVWTFHGEEMPSTSTAHENQPASGSNTIVHTSKIDQFTYMEEMVDDALRRHAEQEPNDSRDEESPNESKSTCSSESKLSVCIRLMAGKSNWNVPNQEVDHFTKLVLDLTPPNNSLPKNYYEAKRCVSKLGLEAKKIDCCVNGCMLFYDNDTGKNDASLVQCKFCGNPRFQTLHPGRSEGVLRHPSDGEAWKHFNCKHPSFASDARNVRLGLCSDGFTPYIQASASPYSCWPVIVTPYNLPPEMCMTKPYMFLTCIILGPSNPKSGVEVYLEPLIDDLKKLWTGIWTYDVSRKQNFLMRAALMWTINDFPAYDVLSSWSTHGRLACPHCMEHIKSFLLTHGRKSCWFDCHRRFLPIDHMFRRNKKAFRKGQLEKDMPPPRLNPYQVWRRVKHFPKVNESGINRIEGFGSGITG</sequence>
<dbReference type="InterPro" id="IPR029480">
    <property type="entry name" value="Transpos_assoc"/>
</dbReference>
<proteinExistence type="predicted"/>
<feature type="region of interest" description="Disordered" evidence="1">
    <location>
        <begin position="132"/>
        <end position="152"/>
    </location>
</feature>
<dbReference type="PANTHER" id="PTHR10775:SF193">
    <property type="entry name" value="DUF4216 DOMAIN-CONTAINING PROTEIN"/>
    <property type="match status" value="1"/>
</dbReference>
<dbReference type="Pfam" id="PF02992">
    <property type="entry name" value="Transposase_21"/>
    <property type="match status" value="1"/>
</dbReference>
<evidence type="ECO:0000259" key="2">
    <source>
        <dbReference type="Pfam" id="PF13963"/>
    </source>
</evidence>
<dbReference type="Proteomes" id="UP000087766">
    <property type="component" value="Chromosome 1"/>
</dbReference>
<dbReference type="GeneID" id="106760345"/>
<evidence type="ECO:0000313" key="4">
    <source>
        <dbReference type="RefSeq" id="XP_014499270.1"/>
    </source>
</evidence>
<dbReference type="STRING" id="3916.A0A1S3TZS2"/>
<evidence type="ECO:0000256" key="1">
    <source>
        <dbReference type="SAM" id="MobiDB-lite"/>
    </source>
</evidence>
<gene>
    <name evidence="4" type="primary">LOC106760345</name>
</gene>
<protein>
    <submittedName>
        <fullName evidence="4">Uncharacterized protein LOC106760345</fullName>
    </submittedName>
</protein>
<dbReference type="KEGG" id="vra:106760345"/>
<evidence type="ECO:0000313" key="3">
    <source>
        <dbReference type="Proteomes" id="UP000087766"/>
    </source>
</evidence>
<dbReference type="PANTHER" id="PTHR10775">
    <property type="entry name" value="OS08G0208400 PROTEIN"/>
    <property type="match status" value="1"/>
</dbReference>
<reference evidence="4" key="2">
    <citation type="submission" date="2025-08" db="UniProtKB">
        <authorList>
            <consortium name="RefSeq"/>
        </authorList>
    </citation>
    <scope>IDENTIFICATION</scope>
    <source>
        <tissue evidence="4">Leaf</tissue>
    </source>
</reference>
<dbReference type="OrthoDB" id="1917820at2759"/>
<keyword evidence="3" id="KW-1185">Reference proteome</keyword>
<feature type="compositionally biased region" description="Basic and acidic residues" evidence="1">
    <location>
        <begin position="132"/>
        <end position="143"/>
    </location>
</feature>
<accession>A0A1S3TZS2</accession>
<dbReference type="Pfam" id="PF13963">
    <property type="entry name" value="Transpos_assoc"/>
    <property type="match status" value="1"/>
</dbReference>
<organism evidence="3 4">
    <name type="scientific">Vigna radiata var. radiata</name>
    <name type="common">Mung bean</name>
    <name type="synonym">Phaseolus aureus</name>
    <dbReference type="NCBI Taxonomy" id="3916"/>
    <lineage>
        <taxon>Eukaryota</taxon>
        <taxon>Viridiplantae</taxon>
        <taxon>Streptophyta</taxon>
        <taxon>Embryophyta</taxon>
        <taxon>Tracheophyta</taxon>
        <taxon>Spermatophyta</taxon>
        <taxon>Magnoliopsida</taxon>
        <taxon>eudicotyledons</taxon>
        <taxon>Gunneridae</taxon>
        <taxon>Pentapetalae</taxon>
        <taxon>rosids</taxon>
        <taxon>fabids</taxon>
        <taxon>Fabales</taxon>
        <taxon>Fabaceae</taxon>
        <taxon>Papilionoideae</taxon>
        <taxon>50 kb inversion clade</taxon>
        <taxon>NPAAA clade</taxon>
        <taxon>indigoferoid/millettioid clade</taxon>
        <taxon>Phaseoleae</taxon>
        <taxon>Vigna</taxon>
    </lineage>
</organism>
<feature type="domain" description="Transposase-associated" evidence="2">
    <location>
        <begin position="8"/>
        <end position="88"/>
    </location>
</feature>